<name>A0A914V6U9_9BILA</name>
<evidence type="ECO:0000313" key="2">
    <source>
        <dbReference type="WBParaSite" id="PSAMB.scaffold16026size1426.g36756.t1"/>
    </source>
</evidence>
<proteinExistence type="predicted"/>
<reference evidence="2" key="1">
    <citation type="submission" date="2022-11" db="UniProtKB">
        <authorList>
            <consortium name="WormBaseParasite"/>
        </authorList>
    </citation>
    <scope>IDENTIFICATION</scope>
</reference>
<organism evidence="1 2">
    <name type="scientific">Plectus sambesii</name>
    <dbReference type="NCBI Taxonomy" id="2011161"/>
    <lineage>
        <taxon>Eukaryota</taxon>
        <taxon>Metazoa</taxon>
        <taxon>Ecdysozoa</taxon>
        <taxon>Nematoda</taxon>
        <taxon>Chromadorea</taxon>
        <taxon>Plectida</taxon>
        <taxon>Plectina</taxon>
        <taxon>Plectoidea</taxon>
        <taxon>Plectidae</taxon>
        <taxon>Plectus</taxon>
    </lineage>
</organism>
<dbReference type="AlphaFoldDB" id="A0A914V6U9"/>
<evidence type="ECO:0000313" key="1">
    <source>
        <dbReference type="Proteomes" id="UP000887566"/>
    </source>
</evidence>
<dbReference type="WBParaSite" id="PSAMB.scaffold16026size1426.g36756.t1">
    <property type="protein sequence ID" value="PSAMB.scaffold16026size1426.g36756.t1"/>
    <property type="gene ID" value="PSAMB.scaffold16026size1426.g36756"/>
</dbReference>
<accession>A0A914V6U9</accession>
<dbReference type="Gene3D" id="3.30.420.10">
    <property type="entry name" value="Ribonuclease H-like superfamily/Ribonuclease H"/>
    <property type="match status" value="1"/>
</dbReference>
<dbReference type="InterPro" id="IPR036397">
    <property type="entry name" value="RNaseH_sf"/>
</dbReference>
<dbReference type="PANTHER" id="PTHR47326:SF1">
    <property type="entry name" value="HTH PSQ-TYPE DOMAIN-CONTAINING PROTEIN"/>
    <property type="match status" value="1"/>
</dbReference>
<keyword evidence="1" id="KW-1185">Reference proteome</keyword>
<sequence>VFKKVRVHAITDRNIERRHQRCQDLLHRFRRRHSERKIVFTDEKMFTIQAPFNAQNTRVYNRRGKRQVRSERLLIPRNNFSRKLMVSVGIGWNGKTRLVIIPQNERINAAVYQQILSDQLLPDCRTIYPRNGYVFQQDSARPHTADETLALLCREAPSIITPEEWPAQSPDLNPCDYRLWAYLQEEVYKEGHCQTVGELTGRLRRAWELLPAALIRTWIEEWRPRLQAIVDNNGRQIQHLFNRI</sequence>
<dbReference type="Proteomes" id="UP000887566">
    <property type="component" value="Unplaced"/>
</dbReference>
<protein>
    <submittedName>
        <fullName evidence="2">Transposase</fullName>
    </submittedName>
</protein>
<dbReference type="GO" id="GO:0003676">
    <property type="term" value="F:nucleic acid binding"/>
    <property type="evidence" value="ECO:0007669"/>
    <property type="project" value="InterPro"/>
</dbReference>
<dbReference type="PANTHER" id="PTHR47326">
    <property type="entry name" value="TRANSPOSABLE ELEMENT TC3 TRANSPOSASE-LIKE PROTEIN"/>
    <property type="match status" value="1"/>
</dbReference>